<gene>
    <name evidence="2" type="ORF">HGK34_13615</name>
</gene>
<feature type="transmembrane region" description="Helical" evidence="1">
    <location>
        <begin position="696"/>
        <end position="717"/>
    </location>
</feature>
<proteinExistence type="predicted"/>
<evidence type="ECO:0000256" key="1">
    <source>
        <dbReference type="SAM" id="Phobius"/>
    </source>
</evidence>
<comment type="caution">
    <text evidence="2">The sequence shown here is derived from an EMBL/GenBank/DDBJ whole genome shotgun (WGS) entry which is preliminary data.</text>
</comment>
<evidence type="ECO:0000313" key="2">
    <source>
        <dbReference type="EMBL" id="MBL0887300.1"/>
    </source>
</evidence>
<organism evidence="2 3">
    <name type="scientific">Myceligenerans indicum</name>
    <dbReference type="NCBI Taxonomy" id="2593663"/>
    <lineage>
        <taxon>Bacteria</taxon>
        <taxon>Bacillati</taxon>
        <taxon>Actinomycetota</taxon>
        <taxon>Actinomycetes</taxon>
        <taxon>Micrococcales</taxon>
        <taxon>Promicromonosporaceae</taxon>
        <taxon>Myceligenerans</taxon>
    </lineage>
</organism>
<sequence>MRRRSAAAATMLLVLAVILVVPGLAGFGAAGGSAPGAGVGERAVPDGPVVLVGTTGVRWDGLTAAPFLAGLLEEGGPDGRAAADAAGLALTTGAAARCPVGGWLALSAGGLAESAASPGAECRDPAVVPGHGTGQEAAVAGWTGWQALQRDSAYGARLGRLGEALGGVCSTAVGAGAAVALARADGSVGRYRDDVGPGAFDCPVTVVDAGSALLTRAEAEGPDAAGLREERLTDVDDRIRRVLENVPRDATVVLADLANQRGRPPELGVGMVLRPAAADAPPPRYLTSSATRTTAVARAADLPATLLAAAGAAGAAGAGGIEDTPLVLGGDRPETGPGTIDALADLTDRDLARRAAYAALVGGGFWVVLAVAGLCWWAGARGRATRRARTVAAGAALFLGALPVAGFLASLTGWWRFALPGVALGAAVTVVAGLVAGLAALAPARPTWARPGALAGVTFAVLTVDGLAATVLNRAAPLGAVPTYGARFYGFGNPTFCVYAVAAVVFAAAVAQWLGSRGRNGLAAVVVAGVGLVTVVVDVLPAFGADLGGGPALVPAFAVLGIAAYGGRLRARRVVAVTAAGALLVAAVGVADWLRPSAQRSHLGRFVADVVDGGAWSLLARKAAYAARSVLAGPPVWVTVLVLLAVALVVLIPGPGRRLEPAWAVAAREAWPLLRPAVAAIWVIAVIGSLTNDFGLRIGMICLLVAVPLVTLAALGASRTVQA</sequence>
<feature type="transmembrane region" description="Helical" evidence="1">
    <location>
        <begin position="496"/>
        <end position="515"/>
    </location>
</feature>
<dbReference type="Proteomes" id="UP000675409">
    <property type="component" value="Unassembled WGS sequence"/>
</dbReference>
<feature type="transmembrane region" description="Helical" evidence="1">
    <location>
        <begin position="391"/>
        <end position="411"/>
    </location>
</feature>
<feature type="transmembrane region" description="Helical" evidence="1">
    <location>
        <begin position="635"/>
        <end position="652"/>
    </location>
</feature>
<reference evidence="2 3" key="1">
    <citation type="journal article" date="2021" name="Arch. Microbiol.">
        <title>Myceligenerans indicum sp. nov., an actinobacterium isolated from mangrove sediment of Sundarbans, India.</title>
        <authorList>
            <person name="Asha K."/>
            <person name="Bhadury P."/>
        </authorList>
    </citation>
    <scope>NUCLEOTIDE SEQUENCE [LARGE SCALE GENOMIC DNA]</scope>
    <source>
        <strain evidence="2 3">I2</strain>
    </source>
</reference>
<feature type="transmembrane region" description="Helical" evidence="1">
    <location>
        <begin position="673"/>
        <end position="690"/>
    </location>
</feature>
<keyword evidence="1" id="KW-0472">Membrane</keyword>
<name>A0ABS1LM68_9MICO</name>
<evidence type="ECO:0000313" key="3">
    <source>
        <dbReference type="Proteomes" id="UP000675409"/>
    </source>
</evidence>
<keyword evidence="1" id="KW-0812">Transmembrane</keyword>
<protein>
    <submittedName>
        <fullName evidence="2">Uncharacterized protein</fullName>
    </submittedName>
</protein>
<feature type="transmembrane region" description="Helical" evidence="1">
    <location>
        <begin position="549"/>
        <end position="567"/>
    </location>
</feature>
<feature type="transmembrane region" description="Helical" evidence="1">
    <location>
        <begin position="453"/>
        <end position="476"/>
    </location>
</feature>
<dbReference type="EMBL" id="JABBYC010000025">
    <property type="protein sequence ID" value="MBL0887300.1"/>
    <property type="molecule type" value="Genomic_DNA"/>
</dbReference>
<feature type="transmembrane region" description="Helical" evidence="1">
    <location>
        <begin position="417"/>
        <end position="441"/>
    </location>
</feature>
<feature type="transmembrane region" description="Helical" evidence="1">
    <location>
        <begin position="574"/>
        <end position="594"/>
    </location>
</feature>
<keyword evidence="1" id="KW-1133">Transmembrane helix</keyword>
<keyword evidence="3" id="KW-1185">Reference proteome</keyword>
<accession>A0ABS1LM68</accession>
<feature type="transmembrane region" description="Helical" evidence="1">
    <location>
        <begin position="522"/>
        <end position="543"/>
    </location>
</feature>
<feature type="transmembrane region" description="Helical" evidence="1">
    <location>
        <begin position="355"/>
        <end position="379"/>
    </location>
</feature>
<dbReference type="RefSeq" id="WP_201848221.1">
    <property type="nucleotide sequence ID" value="NZ_JABBYC010000025.1"/>
</dbReference>